<dbReference type="Proteomes" id="UP000188354">
    <property type="component" value="Chromosome LG03"/>
</dbReference>
<evidence type="ECO:0000256" key="2">
    <source>
        <dbReference type="ARBA" id="ARBA00022630"/>
    </source>
</evidence>
<evidence type="ECO:0000256" key="4">
    <source>
        <dbReference type="ARBA" id="ARBA00022857"/>
    </source>
</evidence>
<evidence type="ECO:0000256" key="3">
    <source>
        <dbReference type="ARBA" id="ARBA00022827"/>
    </source>
</evidence>
<dbReference type="EC" id="1.-.-.-" evidence="6"/>
<gene>
    <name evidence="7" type="ORF">TanjilG_14129</name>
</gene>
<keyword evidence="4" id="KW-0521">NADP</keyword>
<proteinExistence type="inferred from homology"/>
<evidence type="ECO:0000313" key="7">
    <source>
        <dbReference type="EMBL" id="OIW15130.1"/>
    </source>
</evidence>
<dbReference type="PRINTS" id="PR00419">
    <property type="entry name" value="ADXRDTASE"/>
</dbReference>
<comment type="cofactor">
    <cofactor evidence="6">
        <name>FAD</name>
        <dbReference type="ChEBI" id="CHEBI:57692"/>
    </cofactor>
</comment>
<dbReference type="OMA" id="SHIWYND"/>
<dbReference type="PROSITE" id="PS51257">
    <property type="entry name" value="PROKAR_LIPOPROTEIN"/>
    <property type="match status" value="1"/>
</dbReference>
<name>A0A1J7I964_LUPAN</name>
<reference evidence="7 8" key="1">
    <citation type="journal article" date="2017" name="Plant Biotechnol. J.">
        <title>A comprehensive draft genome sequence for lupin (Lupinus angustifolius), an emerging health food: insights into plant-microbe interactions and legume evolution.</title>
        <authorList>
            <person name="Hane J.K."/>
            <person name="Ming Y."/>
            <person name="Kamphuis L.G."/>
            <person name="Nelson M.N."/>
            <person name="Garg G."/>
            <person name="Atkins C.A."/>
            <person name="Bayer P.E."/>
            <person name="Bravo A."/>
            <person name="Bringans S."/>
            <person name="Cannon S."/>
            <person name="Edwards D."/>
            <person name="Foley R."/>
            <person name="Gao L.L."/>
            <person name="Harrison M.J."/>
            <person name="Huang W."/>
            <person name="Hurgobin B."/>
            <person name="Li S."/>
            <person name="Liu C.W."/>
            <person name="McGrath A."/>
            <person name="Morahan G."/>
            <person name="Murray J."/>
            <person name="Weller J."/>
            <person name="Jian J."/>
            <person name="Singh K.B."/>
        </authorList>
    </citation>
    <scope>NUCLEOTIDE SEQUENCE [LARGE SCALE GENOMIC DNA]</scope>
    <source>
        <strain evidence="8">cv. Tanjil</strain>
        <tissue evidence="7">Whole plant</tissue>
    </source>
</reference>
<dbReference type="STRING" id="3871.A0A1J7I964"/>
<dbReference type="InterPro" id="IPR036188">
    <property type="entry name" value="FAD/NAD-bd_sf"/>
</dbReference>
<dbReference type="GO" id="GO:0050660">
    <property type="term" value="F:flavin adenine dinucleotide binding"/>
    <property type="evidence" value="ECO:0007669"/>
    <property type="project" value="InterPro"/>
</dbReference>
<dbReference type="InterPro" id="IPR000960">
    <property type="entry name" value="Flavin_mOase"/>
</dbReference>
<dbReference type="SUPFAM" id="SSF51905">
    <property type="entry name" value="FAD/NAD(P)-binding domain"/>
    <property type="match status" value="2"/>
</dbReference>
<dbReference type="FunFam" id="3.50.50.60:FF:000169">
    <property type="entry name" value="Flavin-containing monooxygenase"/>
    <property type="match status" value="1"/>
</dbReference>
<dbReference type="AlphaFoldDB" id="A0A1J7I964"/>
<dbReference type="EMBL" id="CM007363">
    <property type="protein sequence ID" value="OIW15130.1"/>
    <property type="molecule type" value="Genomic_DNA"/>
</dbReference>
<keyword evidence="5 6" id="KW-0560">Oxidoreductase</keyword>
<keyword evidence="2 6" id="KW-0285">Flavoprotein</keyword>
<keyword evidence="8" id="KW-1185">Reference proteome</keyword>
<dbReference type="Pfam" id="PF00743">
    <property type="entry name" value="FMO-like"/>
    <property type="match status" value="1"/>
</dbReference>
<evidence type="ECO:0000256" key="5">
    <source>
        <dbReference type="ARBA" id="ARBA00023002"/>
    </source>
</evidence>
<comment type="similarity">
    <text evidence="1 6">Belongs to the FMO family.</text>
</comment>
<keyword evidence="6" id="KW-0503">Monooxygenase</keyword>
<dbReference type="InterPro" id="IPR050346">
    <property type="entry name" value="FMO-like"/>
</dbReference>
<dbReference type="Gene3D" id="3.50.50.60">
    <property type="entry name" value="FAD/NAD(P)-binding domain"/>
    <property type="match status" value="3"/>
</dbReference>
<dbReference type="Gramene" id="OIW15130">
    <property type="protein sequence ID" value="OIW15130"/>
    <property type="gene ID" value="TanjilG_14129"/>
</dbReference>
<evidence type="ECO:0000256" key="6">
    <source>
        <dbReference type="RuleBase" id="RU361177"/>
    </source>
</evidence>
<evidence type="ECO:0000256" key="1">
    <source>
        <dbReference type="ARBA" id="ARBA00009183"/>
    </source>
</evidence>
<dbReference type="FunFam" id="3.50.50.60:FF:000170">
    <property type="entry name" value="Flavin-containing monooxygenase"/>
    <property type="match status" value="1"/>
</dbReference>
<dbReference type="InterPro" id="IPR020946">
    <property type="entry name" value="Flavin_mOase-like"/>
</dbReference>
<dbReference type="GO" id="GO:0050661">
    <property type="term" value="F:NADP binding"/>
    <property type="evidence" value="ECO:0007669"/>
    <property type="project" value="InterPro"/>
</dbReference>
<dbReference type="GO" id="GO:0004499">
    <property type="term" value="F:N,N-dimethylaniline monooxygenase activity"/>
    <property type="evidence" value="ECO:0007669"/>
    <property type="project" value="InterPro"/>
</dbReference>
<dbReference type="KEGG" id="lang:109343594"/>
<dbReference type="PIRSF" id="PIRSF000332">
    <property type="entry name" value="FMO"/>
    <property type="match status" value="1"/>
</dbReference>
<evidence type="ECO:0000313" key="8">
    <source>
        <dbReference type="Proteomes" id="UP000188354"/>
    </source>
</evidence>
<organism evidence="7 8">
    <name type="scientific">Lupinus angustifolius</name>
    <name type="common">Narrow-leaved blue lupine</name>
    <dbReference type="NCBI Taxonomy" id="3871"/>
    <lineage>
        <taxon>Eukaryota</taxon>
        <taxon>Viridiplantae</taxon>
        <taxon>Streptophyta</taxon>
        <taxon>Embryophyta</taxon>
        <taxon>Tracheophyta</taxon>
        <taxon>Spermatophyta</taxon>
        <taxon>Magnoliopsida</taxon>
        <taxon>eudicotyledons</taxon>
        <taxon>Gunneridae</taxon>
        <taxon>Pentapetalae</taxon>
        <taxon>rosids</taxon>
        <taxon>fabids</taxon>
        <taxon>Fabales</taxon>
        <taxon>Fabaceae</taxon>
        <taxon>Papilionoideae</taxon>
        <taxon>50 kb inversion clade</taxon>
        <taxon>genistoids sensu lato</taxon>
        <taxon>core genistoids</taxon>
        <taxon>Genisteae</taxon>
        <taxon>Lupinus</taxon>
    </lineage>
</organism>
<accession>A0A1J7I964</accession>
<protein>
    <recommendedName>
        <fullName evidence="6">Flavin-containing monooxygenase</fullName>
        <ecNumber evidence="6">1.-.-.-</ecNumber>
    </recommendedName>
</protein>
<dbReference type="PANTHER" id="PTHR23023">
    <property type="entry name" value="DIMETHYLANILINE MONOOXYGENASE"/>
    <property type="match status" value="1"/>
</dbReference>
<dbReference type="OrthoDB" id="66881at2759"/>
<sequence length="519" mass="58760">MERRVAIIGAGLSGLLACKYILEKGFHPIVFEAEDNIGGLWRHTIASTKLQSDKASWEFSDFPWPSSVTEENPDNVQVFDYLNSYAKHFGIIPCIKFNSKVLDIDYVGDSNEEILSWDLWGGAGTPFGSKGKWHLTVQDTNNLSTEVHEVEFVVLCLGKYSGIPNIPEFPEGHGPEVFKGKVLHSMDYSNLDNKAAAELIKGKRVTIIGSQKSATDIAVECANTNGSKHPCTLVQRSKHWFLPHLFVWGISIGYLYSNRFAELLIHKPQESFLHSLLATLLSPLRWTISKVVESYLKWALPMKKFGLIPKQSFHQDISSCEIAMLPQKYYDKLEEGSILVKPSQGFRFVEEGVLINGDSAPIESDLVIFATGYKGEEKLKGIFKSPIYQKYINDQPVPTIPLYRQIIPPKIPQLAVIGYAETLSNLYANEIRSKWLAHFLDGNIKLPSIKKMGDEIQAWRDYTKLYSGKYYWKTCIFTCAIWYNDQLCKDMGCNPKRKKGFIAELFQPYGPSDYATLRP</sequence>
<keyword evidence="3 6" id="KW-0274">FAD</keyword>